<comment type="cofactor">
    <cofactor evidence="3">
        <name>Zn(2+)</name>
        <dbReference type="ChEBI" id="CHEBI:29105"/>
    </cofactor>
    <text evidence="3">Binds 1 divalent metal cation per subunit.</text>
</comment>
<sequence length="301" mass="32231">MDAEPVAEADGPRTTLGESPRWDGAAWWWVDAAAGVVWRRRPDEHATVAWRTGVRTSLVQPASSGGVVVARGEAVDVLSVGQGSWEPLGRWADLRLGAGWLVNDGVADQHGRLWIGTIAPGRARHGGSLLRVERDGTVAEAARGFTLTNGMVWDAGGSKLYHVDTFERRVWVHQVDLDSGKVTGSQPFVDFESGDALPDGLAVDVEGGVWVAMYDGGQVRRFDASGRADVVVHVPPRQCTSVALGGTDGRDLLITTAREGYGDAASAREPLAGRLFRARSEYAGVPTSLVVTERADLIERT</sequence>
<dbReference type="PANTHER" id="PTHR10907:SF47">
    <property type="entry name" value="REGUCALCIN"/>
    <property type="match status" value="1"/>
</dbReference>
<evidence type="ECO:0000256" key="1">
    <source>
        <dbReference type="ARBA" id="ARBA00008853"/>
    </source>
</evidence>
<dbReference type="Proteomes" id="UP000469185">
    <property type="component" value="Unassembled WGS sequence"/>
</dbReference>
<evidence type="ECO:0000256" key="2">
    <source>
        <dbReference type="PIRSR" id="PIRSR605511-1"/>
    </source>
</evidence>
<comment type="caution">
    <text evidence="5">The sequence shown here is derived from an EMBL/GenBank/DDBJ whole genome shotgun (WGS) entry which is preliminary data.</text>
</comment>
<evidence type="ECO:0000313" key="5">
    <source>
        <dbReference type="EMBL" id="NED94994.1"/>
    </source>
</evidence>
<dbReference type="Pfam" id="PF08450">
    <property type="entry name" value="SGL"/>
    <property type="match status" value="1"/>
</dbReference>
<dbReference type="GO" id="GO:0004341">
    <property type="term" value="F:gluconolactonase activity"/>
    <property type="evidence" value="ECO:0007669"/>
    <property type="project" value="TreeGrafter"/>
</dbReference>
<dbReference type="GO" id="GO:0005509">
    <property type="term" value="F:calcium ion binding"/>
    <property type="evidence" value="ECO:0007669"/>
    <property type="project" value="TreeGrafter"/>
</dbReference>
<organism evidence="5 6">
    <name type="scientific">Phytoactinopolyspora alkaliphila</name>
    <dbReference type="NCBI Taxonomy" id="1783498"/>
    <lineage>
        <taxon>Bacteria</taxon>
        <taxon>Bacillati</taxon>
        <taxon>Actinomycetota</taxon>
        <taxon>Actinomycetes</taxon>
        <taxon>Jiangellales</taxon>
        <taxon>Jiangellaceae</taxon>
        <taxon>Phytoactinopolyspora</taxon>
    </lineage>
</organism>
<gene>
    <name evidence="5" type="ORF">G1H11_06675</name>
</gene>
<evidence type="ECO:0000259" key="4">
    <source>
        <dbReference type="Pfam" id="PF08450"/>
    </source>
</evidence>
<feature type="binding site" evidence="3">
    <location>
        <position position="103"/>
    </location>
    <ligand>
        <name>substrate</name>
    </ligand>
</feature>
<dbReference type="InterPro" id="IPR005511">
    <property type="entry name" value="SMP-30"/>
</dbReference>
<feature type="binding site" evidence="3">
    <location>
        <position position="199"/>
    </location>
    <ligand>
        <name>a divalent metal cation</name>
        <dbReference type="ChEBI" id="CHEBI:60240"/>
    </ligand>
</feature>
<protein>
    <submittedName>
        <fullName evidence="5">SMP-30/gluconolactonase/LRE family protein</fullName>
    </submittedName>
</protein>
<dbReference type="SUPFAM" id="SSF63829">
    <property type="entry name" value="Calcium-dependent phosphotriesterase"/>
    <property type="match status" value="1"/>
</dbReference>
<proteinExistence type="inferred from homology"/>
<dbReference type="PRINTS" id="PR01790">
    <property type="entry name" value="SMP30FAMILY"/>
</dbReference>
<feature type="binding site" evidence="3">
    <location>
        <position position="149"/>
    </location>
    <ligand>
        <name>a divalent metal cation</name>
        <dbReference type="ChEBI" id="CHEBI:60240"/>
    </ligand>
</feature>
<dbReference type="AlphaFoldDB" id="A0A6N9YJ54"/>
<dbReference type="Gene3D" id="2.120.10.30">
    <property type="entry name" value="TolB, C-terminal domain"/>
    <property type="match status" value="1"/>
</dbReference>
<feature type="active site" description="Proton donor/acceptor" evidence="2">
    <location>
        <position position="199"/>
    </location>
</feature>
<name>A0A6N9YJ54_9ACTN</name>
<keyword evidence="6" id="KW-1185">Reference proteome</keyword>
<dbReference type="InterPro" id="IPR013658">
    <property type="entry name" value="SGL"/>
</dbReference>
<feature type="binding site" evidence="3">
    <location>
        <position position="18"/>
    </location>
    <ligand>
        <name>a divalent metal cation</name>
        <dbReference type="ChEBI" id="CHEBI:60240"/>
    </ligand>
</feature>
<dbReference type="RefSeq" id="WP_163817332.1">
    <property type="nucleotide sequence ID" value="NZ_JAAGOB010000003.1"/>
</dbReference>
<dbReference type="PANTHER" id="PTHR10907">
    <property type="entry name" value="REGUCALCIN"/>
    <property type="match status" value="1"/>
</dbReference>
<dbReference type="EMBL" id="JAAGOB010000003">
    <property type="protein sequence ID" value="NED94994.1"/>
    <property type="molecule type" value="Genomic_DNA"/>
</dbReference>
<feature type="domain" description="SMP-30/Gluconolactonase/LRE-like region" evidence="4">
    <location>
        <begin position="16"/>
        <end position="258"/>
    </location>
</feature>
<evidence type="ECO:0000313" key="6">
    <source>
        <dbReference type="Proteomes" id="UP000469185"/>
    </source>
</evidence>
<accession>A0A6N9YJ54</accession>
<evidence type="ECO:0000256" key="3">
    <source>
        <dbReference type="PIRSR" id="PIRSR605511-2"/>
    </source>
</evidence>
<keyword evidence="3" id="KW-0862">Zinc</keyword>
<dbReference type="GO" id="GO:0019853">
    <property type="term" value="P:L-ascorbic acid biosynthetic process"/>
    <property type="evidence" value="ECO:0007669"/>
    <property type="project" value="TreeGrafter"/>
</dbReference>
<keyword evidence="3" id="KW-0479">Metal-binding</keyword>
<comment type="similarity">
    <text evidence="1">Belongs to the SMP-30/CGR1 family.</text>
</comment>
<reference evidence="5 6" key="1">
    <citation type="submission" date="2020-02" db="EMBL/GenBank/DDBJ databases">
        <authorList>
            <person name="Li X.-J."/>
            <person name="Feng X.-M."/>
        </authorList>
    </citation>
    <scope>NUCLEOTIDE SEQUENCE [LARGE SCALE GENOMIC DNA]</scope>
    <source>
        <strain evidence="5 6">CGMCC 4.7225</strain>
    </source>
</reference>
<dbReference type="InterPro" id="IPR011042">
    <property type="entry name" value="6-blade_b-propeller_TolB-like"/>
</dbReference>